<accession>A0A1D2MQZ0</accession>
<gene>
    <name evidence="2" type="ORF">Ocin01_11193</name>
</gene>
<dbReference type="PANTHER" id="PTHR43157:SF31">
    <property type="entry name" value="PHOSPHATIDYLINOSITOL-GLYCAN BIOSYNTHESIS CLASS F PROTEIN"/>
    <property type="match status" value="1"/>
</dbReference>
<organism evidence="2 3">
    <name type="scientific">Orchesella cincta</name>
    <name type="common">Springtail</name>
    <name type="synonym">Podura cincta</name>
    <dbReference type="NCBI Taxonomy" id="48709"/>
    <lineage>
        <taxon>Eukaryota</taxon>
        <taxon>Metazoa</taxon>
        <taxon>Ecdysozoa</taxon>
        <taxon>Arthropoda</taxon>
        <taxon>Hexapoda</taxon>
        <taxon>Collembola</taxon>
        <taxon>Entomobryomorpha</taxon>
        <taxon>Entomobryoidea</taxon>
        <taxon>Orchesellidae</taxon>
        <taxon>Orchesellinae</taxon>
        <taxon>Orchesella</taxon>
    </lineage>
</organism>
<dbReference type="Proteomes" id="UP000094527">
    <property type="component" value="Unassembled WGS sequence"/>
</dbReference>
<dbReference type="PANTHER" id="PTHR43157">
    <property type="entry name" value="PHOSPHATIDYLINOSITOL-GLYCAN BIOSYNTHESIS CLASS F PROTEIN-RELATED"/>
    <property type="match status" value="1"/>
</dbReference>
<dbReference type="GO" id="GO:0016491">
    <property type="term" value="F:oxidoreductase activity"/>
    <property type="evidence" value="ECO:0007669"/>
    <property type="project" value="UniProtKB-KW"/>
</dbReference>
<name>A0A1D2MQZ0_ORCCI</name>
<dbReference type="OMA" id="KCEMTID"/>
<dbReference type="InterPro" id="IPR036291">
    <property type="entry name" value="NAD(P)-bd_dom_sf"/>
</dbReference>
<sequence length="355" mass="39551">YLKLIMAVKNLPVSPSVPPGSWFVRFYTWVLYDCIHWGLVLCIAAWQQFTTSPPILDIDNLAKRTGNVAVLTGGPRGIALGMLKRLVQLDFTIVIGARDIKDSQRRVDEFANSNPDLSCSKVTIFEMDLMSLASVRKFADNVMGNFSRIDLLLCNAAVIKTPYQVTEDGFESQFQANYLSNFLLTDLLLNRLKATAKMKGSPCQIIYSSSLIYPFGKVDFKELETSTVYTPVKAYIPTKLYQVMSMLSLEKKLLGDDAQVHCYAVHPGLVLTDMANTLPVMSIITKRLSGLFRTIQQGADTILWPAFCADYQNRGGLYMESGMSQPIAKIALDKEVQSNLFARSQELIAPVISSK</sequence>
<comment type="caution">
    <text evidence="2">The sequence shown here is derived from an EMBL/GenBank/DDBJ whole genome shotgun (WGS) entry which is preliminary data.</text>
</comment>
<dbReference type="SUPFAM" id="SSF51735">
    <property type="entry name" value="NAD(P)-binding Rossmann-fold domains"/>
    <property type="match status" value="1"/>
</dbReference>
<dbReference type="InterPro" id="IPR002347">
    <property type="entry name" value="SDR_fam"/>
</dbReference>
<keyword evidence="1" id="KW-0560">Oxidoreductase</keyword>
<dbReference type="EMBL" id="LJIJ01000664">
    <property type="protein sequence ID" value="ODM95497.1"/>
    <property type="molecule type" value="Genomic_DNA"/>
</dbReference>
<proteinExistence type="predicted"/>
<dbReference type="PRINTS" id="PR00081">
    <property type="entry name" value="GDHRDH"/>
</dbReference>
<dbReference type="OrthoDB" id="9989144at2759"/>
<dbReference type="AlphaFoldDB" id="A0A1D2MQZ0"/>
<evidence type="ECO:0000313" key="3">
    <source>
        <dbReference type="Proteomes" id="UP000094527"/>
    </source>
</evidence>
<evidence type="ECO:0000256" key="1">
    <source>
        <dbReference type="ARBA" id="ARBA00023002"/>
    </source>
</evidence>
<keyword evidence="3" id="KW-1185">Reference proteome</keyword>
<dbReference type="STRING" id="48709.A0A1D2MQZ0"/>
<evidence type="ECO:0000313" key="2">
    <source>
        <dbReference type="EMBL" id="ODM95497.1"/>
    </source>
</evidence>
<protein>
    <submittedName>
        <fullName evidence="2">Retinol dehydrogenase 12</fullName>
    </submittedName>
</protein>
<dbReference type="Pfam" id="PF00106">
    <property type="entry name" value="adh_short"/>
    <property type="match status" value="1"/>
</dbReference>
<dbReference type="Gene3D" id="3.40.50.720">
    <property type="entry name" value="NAD(P)-binding Rossmann-like Domain"/>
    <property type="match status" value="1"/>
</dbReference>
<reference evidence="2 3" key="1">
    <citation type="journal article" date="2016" name="Genome Biol. Evol.">
        <title>Gene Family Evolution Reflects Adaptation to Soil Environmental Stressors in the Genome of the Collembolan Orchesella cincta.</title>
        <authorList>
            <person name="Faddeeva-Vakhrusheva A."/>
            <person name="Derks M.F."/>
            <person name="Anvar S.Y."/>
            <person name="Agamennone V."/>
            <person name="Suring W."/>
            <person name="Smit S."/>
            <person name="van Straalen N.M."/>
            <person name="Roelofs D."/>
        </authorList>
    </citation>
    <scope>NUCLEOTIDE SEQUENCE [LARGE SCALE GENOMIC DNA]</scope>
    <source>
        <tissue evidence="2">Mixed pool</tissue>
    </source>
</reference>
<feature type="non-terminal residue" evidence="2">
    <location>
        <position position="1"/>
    </location>
</feature>